<keyword evidence="5 10" id="KW-0812">Transmembrane</keyword>
<keyword evidence="13" id="KW-1185">Reference proteome</keyword>
<feature type="transmembrane region" description="Helical" evidence="10">
    <location>
        <begin position="153"/>
        <end position="178"/>
    </location>
</feature>
<dbReference type="InterPro" id="IPR050549">
    <property type="entry name" value="MFS_Trehalose_Transporter"/>
</dbReference>
<dbReference type="PROSITE" id="PS00216">
    <property type="entry name" value="SUGAR_TRANSPORT_1"/>
    <property type="match status" value="1"/>
</dbReference>
<dbReference type="Proteomes" id="UP001174909">
    <property type="component" value="Unassembled WGS sequence"/>
</dbReference>
<evidence type="ECO:0000256" key="4">
    <source>
        <dbReference type="ARBA" id="ARBA00022597"/>
    </source>
</evidence>
<keyword evidence="3" id="KW-1003">Cell membrane</keyword>
<name>A0AA35X8M2_GEOBA</name>
<evidence type="ECO:0000256" key="8">
    <source>
        <dbReference type="RuleBase" id="RU003346"/>
    </source>
</evidence>
<dbReference type="EMBL" id="CASHTH010003338">
    <property type="protein sequence ID" value="CAI8043571.1"/>
    <property type="molecule type" value="Genomic_DNA"/>
</dbReference>
<dbReference type="SUPFAM" id="SSF103473">
    <property type="entry name" value="MFS general substrate transporter"/>
    <property type="match status" value="1"/>
</dbReference>
<evidence type="ECO:0000313" key="12">
    <source>
        <dbReference type="EMBL" id="CAI8043571.1"/>
    </source>
</evidence>
<feature type="region of interest" description="Disordered" evidence="9">
    <location>
        <begin position="1"/>
        <end position="32"/>
    </location>
</feature>
<dbReference type="GO" id="GO:0022857">
    <property type="term" value="F:transmembrane transporter activity"/>
    <property type="evidence" value="ECO:0007669"/>
    <property type="project" value="InterPro"/>
</dbReference>
<dbReference type="InterPro" id="IPR036259">
    <property type="entry name" value="MFS_trans_sf"/>
</dbReference>
<dbReference type="AlphaFoldDB" id="A0AA35X8M2"/>
<dbReference type="Gene3D" id="1.20.1250.20">
    <property type="entry name" value="MFS general substrate transporter like domains"/>
    <property type="match status" value="1"/>
</dbReference>
<dbReference type="PANTHER" id="PTHR48021:SF1">
    <property type="entry name" value="GH07001P-RELATED"/>
    <property type="match status" value="1"/>
</dbReference>
<evidence type="ECO:0000256" key="2">
    <source>
        <dbReference type="ARBA" id="ARBA00022448"/>
    </source>
</evidence>
<dbReference type="GO" id="GO:0005886">
    <property type="term" value="C:plasma membrane"/>
    <property type="evidence" value="ECO:0007669"/>
    <property type="project" value="UniProtKB-SubCell"/>
</dbReference>
<comment type="caution">
    <text evidence="12">The sequence shown here is derived from an EMBL/GenBank/DDBJ whole genome shotgun (WGS) entry which is preliminary data.</text>
</comment>
<evidence type="ECO:0000256" key="5">
    <source>
        <dbReference type="ARBA" id="ARBA00022692"/>
    </source>
</evidence>
<proteinExistence type="inferred from homology"/>
<evidence type="ECO:0000256" key="9">
    <source>
        <dbReference type="SAM" id="MobiDB-lite"/>
    </source>
</evidence>
<feature type="transmembrane region" description="Helical" evidence="10">
    <location>
        <begin position="301"/>
        <end position="326"/>
    </location>
</feature>
<dbReference type="NCBIfam" id="TIGR00879">
    <property type="entry name" value="SP"/>
    <property type="match status" value="1"/>
</dbReference>
<keyword evidence="7 10" id="KW-0472">Membrane</keyword>
<keyword evidence="2 8" id="KW-0813">Transport</keyword>
<feature type="transmembrane region" description="Helical" evidence="10">
    <location>
        <begin position="421"/>
        <end position="444"/>
    </location>
</feature>
<feature type="transmembrane region" description="Helical" evidence="10">
    <location>
        <begin position="127"/>
        <end position="147"/>
    </location>
</feature>
<protein>
    <submittedName>
        <fullName evidence="12">Facilitated trehalose transporter Tret1</fullName>
    </submittedName>
</protein>
<gene>
    <name evidence="12" type="ORF">GBAR_LOCUS24168</name>
</gene>
<feature type="transmembrane region" description="Helical" evidence="10">
    <location>
        <begin position="222"/>
        <end position="241"/>
    </location>
</feature>
<dbReference type="InterPro" id="IPR003663">
    <property type="entry name" value="Sugar/inositol_transpt"/>
</dbReference>
<dbReference type="InterPro" id="IPR005828">
    <property type="entry name" value="MFS_sugar_transport-like"/>
</dbReference>
<evidence type="ECO:0000259" key="11">
    <source>
        <dbReference type="PROSITE" id="PS50850"/>
    </source>
</evidence>
<accession>A0AA35X8M2</accession>
<comment type="subcellular location">
    <subcellularLocation>
        <location evidence="1">Cell membrane</location>
        <topology evidence="1">Multi-pass membrane protein</topology>
    </subcellularLocation>
</comment>
<evidence type="ECO:0000256" key="6">
    <source>
        <dbReference type="ARBA" id="ARBA00022989"/>
    </source>
</evidence>
<dbReference type="PROSITE" id="PS50850">
    <property type="entry name" value="MFS"/>
    <property type="match status" value="1"/>
</dbReference>
<dbReference type="Pfam" id="PF00083">
    <property type="entry name" value="Sugar_tr"/>
    <property type="match status" value="1"/>
</dbReference>
<feature type="transmembrane region" description="Helical" evidence="10">
    <location>
        <begin position="369"/>
        <end position="391"/>
    </location>
</feature>
<feature type="domain" description="Major facilitator superfamily (MFS) profile" evidence="11">
    <location>
        <begin position="51"/>
        <end position="511"/>
    </location>
</feature>
<keyword evidence="6 10" id="KW-1133">Transmembrane helix</keyword>
<sequence>MSRDRKTDSLLQPGRGHTPSYGINEQEDSINDEKEVEVRHSTDRVWTVAVFSLIACLGSVVIGMSLGYSTNTLAELSTLYNGGDDVYGIEKGSTEASLFGAFGPLGALFGGPVAWPLSERFGRKPVLLLGAIPGVVGWVAMAVSNLLPTRDGFLAFFYIGRILSGFASGWSIFCISVYITEISTPKLRGLFGNCNQLFITVGIFTVEALGFKPSSFLKFTDVALIAAGVLTLFAFLLLFVVETPSWLYKKGMDLEGNRTLNFLRGPNANIPREIRGIRSMVDNAQSFTIVDQLKAFKNRWVYLPFILVLGLMFFQQFSGINAAIFYSSQIFSGAKVSNPTLISLLAVGLTQIFATFLSVVMVDLLGRKILLTLSSSGMFISSAGLGVYFLIFNHYCESELGNGEGSGIALSVCHHTNFGGLAIACVVVFIISFSLGWGPITWSMMSELLPLQVRGLAGAVSTFVNWTFAFIITLAFSGYTGLVTPKFAWWSFSLVMLVSIFFVLFFLPETKGRKLDEIEEHFREGHIIYNPCKRERRN</sequence>
<evidence type="ECO:0000256" key="1">
    <source>
        <dbReference type="ARBA" id="ARBA00004651"/>
    </source>
</evidence>
<feature type="transmembrane region" description="Helical" evidence="10">
    <location>
        <begin position="456"/>
        <end position="476"/>
    </location>
</feature>
<dbReference type="PRINTS" id="PR00171">
    <property type="entry name" value="SUGRTRNSPORT"/>
</dbReference>
<keyword evidence="4" id="KW-0762">Sugar transport</keyword>
<feature type="transmembrane region" description="Helical" evidence="10">
    <location>
        <begin position="341"/>
        <end position="362"/>
    </location>
</feature>
<dbReference type="InterPro" id="IPR020846">
    <property type="entry name" value="MFS_dom"/>
</dbReference>
<feature type="transmembrane region" description="Helical" evidence="10">
    <location>
        <begin position="96"/>
        <end position="115"/>
    </location>
</feature>
<dbReference type="PROSITE" id="PS00217">
    <property type="entry name" value="SUGAR_TRANSPORT_2"/>
    <property type="match status" value="1"/>
</dbReference>
<evidence type="ECO:0000256" key="7">
    <source>
        <dbReference type="ARBA" id="ARBA00023136"/>
    </source>
</evidence>
<dbReference type="PANTHER" id="PTHR48021">
    <property type="match status" value="1"/>
</dbReference>
<evidence type="ECO:0000313" key="13">
    <source>
        <dbReference type="Proteomes" id="UP001174909"/>
    </source>
</evidence>
<feature type="transmembrane region" description="Helical" evidence="10">
    <location>
        <begin position="488"/>
        <end position="507"/>
    </location>
</feature>
<reference evidence="12" key="1">
    <citation type="submission" date="2023-03" db="EMBL/GenBank/DDBJ databases">
        <authorList>
            <person name="Steffen K."/>
            <person name="Cardenas P."/>
        </authorList>
    </citation>
    <scope>NUCLEOTIDE SEQUENCE</scope>
</reference>
<feature type="transmembrane region" description="Helical" evidence="10">
    <location>
        <begin position="190"/>
        <end position="210"/>
    </location>
</feature>
<dbReference type="FunFam" id="1.20.1250.20:FF:000218">
    <property type="entry name" value="facilitated trehalose transporter Tret1"/>
    <property type="match status" value="1"/>
</dbReference>
<evidence type="ECO:0000256" key="10">
    <source>
        <dbReference type="SAM" id="Phobius"/>
    </source>
</evidence>
<evidence type="ECO:0000256" key="3">
    <source>
        <dbReference type="ARBA" id="ARBA00022475"/>
    </source>
</evidence>
<dbReference type="InterPro" id="IPR005829">
    <property type="entry name" value="Sugar_transporter_CS"/>
</dbReference>
<feature type="transmembrane region" description="Helical" evidence="10">
    <location>
        <begin position="45"/>
        <end position="68"/>
    </location>
</feature>
<comment type="similarity">
    <text evidence="8">Belongs to the major facilitator superfamily. Sugar transporter (TC 2.A.1.1) family.</text>
</comment>
<organism evidence="12 13">
    <name type="scientific">Geodia barretti</name>
    <name type="common">Barrett's horny sponge</name>
    <dbReference type="NCBI Taxonomy" id="519541"/>
    <lineage>
        <taxon>Eukaryota</taxon>
        <taxon>Metazoa</taxon>
        <taxon>Porifera</taxon>
        <taxon>Demospongiae</taxon>
        <taxon>Heteroscleromorpha</taxon>
        <taxon>Tetractinellida</taxon>
        <taxon>Astrophorina</taxon>
        <taxon>Geodiidae</taxon>
        <taxon>Geodia</taxon>
    </lineage>
</organism>